<keyword evidence="3 7" id="KW-0238">DNA-binding</keyword>
<accession>A0A7X2XXB9</accession>
<dbReference type="SUPFAM" id="SSF47413">
    <property type="entry name" value="lambda repressor-like DNA-binding domains"/>
    <property type="match status" value="1"/>
</dbReference>
<proteinExistence type="predicted"/>
<dbReference type="AlphaFoldDB" id="A0A7X2XXB9"/>
<dbReference type="Gene3D" id="1.10.260.40">
    <property type="entry name" value="lambda repressor-like DNA-binding domains"/>
    <property type="match status" value="1"/>
</dbReference>
<evidence type="ECO:0000256" key="4">
    <source>
        <dbReference type="ARBA" id="ARBA00023163"/>
    </source>
</evidence>
<evidence type="ECO:0000313" key="7">
    <source>
        <dbReference type="EMBL" id="MTV82840.1"/>
    </source>
</evidence>
<dbReference type="RefSeq" id="WP_155432106.1">
    <property type="nucleotide sequence ID" value="NZ_WNJO01000011.1"/>
</dbReference>
<evidence type="ECO:0000259" key="6">
    <source>
        <dbReference type="PROSITE" id="PS50943"/>
    </source>
</evidence>
<dbReference type="PROSITE" id="PS00356">
    <property type="entry name" value="HTH_LACI_1"/>
    <property type="match status" value="1"/>
</dbReference>
<sequence>MAHKVTIKELATAAGVSVTTVSQILNGKSNRFSSETIERVHQLQDQLNYVPNFNARNLILNEAKSIGVVVPNIGNPFFSSFINGIQRVSREFEYLPFNFSGANDSSLEEYYVEQLIGRGTNGLIIASSSITKNTIDKILKKNQIPYLLMDQNPLSDGDQVRTNDRVGGHLVAQYLLSMGHKKFSVVVPNDATDNIKLRITGFKEELVTQGLDPSSMINTVYSPLTKRGGFDAAITVVQSDATAVFAVNDELAIGLYRGLKKLGLKIPADISVMGYDGIDLDTFVEPELSTIQQPIARMGELATQLLINRINDPTISQQVVELPVRLIKRSSVSTPKIKN</sequence>
<dbReference type="InterPro" id="IPR001387">
    <property type="entry name" value="Cro/C1-type_HTH"/>
</dbReference>
<evidence type="ECO:0000259" key="5">
    <source>
        <dbReference type="PROSITE" id="PS50932"/>
    </source>
</evidence>
<dbReference type="InterPro" id="IPR010982">
    <property type="entry name" value="Lambda_DNA-bd_dom_sf"/>
</dbReference>
<keyword evidence="8" id="KW-1185">Reference proteome</keyword>
<feature type="domain" description="HTH cro/C1-type" evidence="6">
    <location>
        <begin position="2"/>
        <end position="40"/>
    </location>
</feature>
<dbReference type="SMART" id="SM00354">
    <property type="entry name" value="HTH_LACI"/>
    <property type="match status" value="1"/>
</dbReference>
<evidence type="ECO:0000313" key="8">
    <source>
        <dbReference type="Proteomes" id="UP000466388"/>
    </source>
</evidence>
<protein>
    <submittedName>
        <fullName evidence="7">LacI family DNA-binding transcriptional regulator</fullName>
    </submittedName>
</protein>
<evidence type="ECO:0000256" key="2">
    <source>
        <dbReference type="ARBA" id="ARBA00023015"/>
    </source>
</evidence>
<dbReference type="PROSITE" id="PS50932">
    <property type="entry name" value="HTH_LACI_2"/>
    <property type="match status" value="1"/>
</dbReference>
<evidence type="ECO:0000256" key="3">
    <source>
        <dbReference type="ARBA" id="ARBA00023125"/>
    </source>
</evidence>
<name>A0A7X2XXB9_9LACO</name>
<feature type="domain" description="HTH lacI-type" evidence="5">
    <location>
        <begin position="5"/>
        <end position="60"/>
    </location>
</feature>
<organism evidence="7 8">
    <name type="scientific">Secundilactobacillus folii</name>
    <dbReference type="NCBI Taxonomy" id="2678357"/>
    <lineage>
        <taxon>Bacteria</taxon>
        <taxon>Bacillati</taxon>
        <taxon>Bacillota</taxon>
        <taxon>Bacilli</taxon>
        <taxon>Lactobacillales</taxon>
        <taxon>Lactobacillaceae</taxon>
        <taxon>Secundilactobacillus</taxon>
    </lineage>
</organism>
<dbReference type="InterPro" id="IPR028082">
    <property type="entry name" value="Peripla_BP_I"/>
</dbReference>
<keyword evidence="1" id="KW-0678">Repressor</keyword>
<evidence type="ECO:0000256" key="1">
    <source>
        <dbReference type="ARBA" id="ARBA00022491"/>
    </source>
</evidence>
<dbReference type="GO" id="GO:0000976">
    <property type="term" value="F:transcription cis-regulatory region binding"/>
    <property type="evidence" value="ECO:0007669"/>
    <property type="project" value="TreeGrafter"/>
</dbReference>
<keyword evidence="2" id="KW-0805">Transcription regulation</keyword>
<dbReference type="EMBL" id="WNJO01000011">
    <property type="protein sequence ID" value="MTV82840.1"/>
    <property type="molecule type" value="Genomic_DNA"/>
</dbReference>
<comment type="caution">
    <text evidence="7">The sequence shown here is derived from an EMBL/GenBank/DDBJ whole genome shotgun (WGS) entry which is preliminary data.</text>
</comment>
<dbReference type="PANTHER" id="PTHR30146:SF148">
    <property type="entry name" value="HTH-TYPE TRANSCRIPTIONAL REPRESSOR PURR-RELATED"/>
    <property type="match status" value="1"/>
</dbReference>
<dbReference type="GO" id="GO:0003700">
    <property type="term" value="F:DNA-binding transcription factor activity"/>
    <property type="evidence" value="ECO:0007669"/>
    <property type="project" value="TreeGrafter"/>
</dbReference>
<dbReference type="PROSITE" id="PS50943">
    <property type="entry name" value="HTH_CROC1"/>
    <property type="match status" value="1"/>
</dbReference>
<dbReference type="InterPro" id="IPR000843">
    <property type="entry name" value="HTH_LacI"/>
</dbReference>
<dbReference type="CDD" id="cd01392">
    <property type="entry name" value="HTH_LacI"/>
    <property type="match status" value="1"/>
</dbReference>
<keyword evidence="4" id="KW-0804">Transcription</keyword>
<gene>
    <name evidence="7" type="ORF">GM612_09305</name>
</gene>
<dbReference type="Gene3D" id="3.40.50.2300">
    <property type="match status" value="2"/>
</dbReference>
<dbReference type="Proteomes" id="UP000466388">
    <property type="component" value="Unassembled WGS sequence"/>
</dbReference>
<dbReference type="PANTHER" id="PTHR30146">
    <property type="entry name" value="LACI-RELATED TRANSCRIPTIONAL REPRESSOR"/>
    <property type="match status" value="1"/>
</dbReference>
<dbReference type="InterPro" id="IPR046335">
    <property type="entry name" value="LacI/GalR-like_sensor"/>
</dbReference>
<dbReference type="NCBIfam" id="NF047341">
    <property type="entry name" value="lactose_RbsR"/>
    <property type="match status" value="1"/>
</dbReference>
<dbReference type="Pfam" id="PF13377">
    <property type="entry name" value="Peripla_BP_3"/>
    <property type="match status" value="1"/>
</dbReference>
<dbReference type="Pfam" id="PF00356">
    <property type="entry name" value="LacI"/>
    <property type="match status" value="1"/>
</dbReference>
<dbReference type="SUPFAM" id="SSF53822">
    <property type="entry name" value="Periplasmic binding protein-like I"/>
    <property type="match status" value="1"/>
</dbReference>
<reference evidence="7 8" key="1">
    <citation type="submission" date="2019-11" db="EMBL/GenBank/DDBJ databases">
        <title>Lactobacillus sp. nov. CRM56-3, isolated from fermented tea leaves.</title>
        <authorList>
            <person name="Phuengjayaem S."/>
            <person name="Tanasupawat S."/>
        </authorList>
    </citation>
    <scope>NUCLEOTIDE SEQUENCE [LARGE SCALE GENOMIC DNA]</scope>
    <source>
        <strain evidence="7 8">CRM56-3</strain>
    </source>
</reference>